<dbReference type="OrthoDB" id="5227693at2759"/>
<dbReference type="Proteomes" id="UP000777438">
    <property type="component" value="Unassembled WGS sequence"/>
</dbReference>
<organism evidence="3 4">
    <name type="scientific">Thelonectria olida</name>
    <dbReference type="NCBI Taxonomy" id="1576542"/>
    <lineage>
        <taxon>Eukaryota</taxon>
        <taxon>Fungi</taxon>
        <taxon>Dikarya</taxon>
        <taxon>Ascomycota</taxon>
        <taxon>Pezizomycotina</taxon>
        <taxon>Sordariomycetes</taxon>
        <taxon>Hypocreomycetidae</taxon>
        <taxon>Hypocreales</taxon>
        <taxon>Nectriaceae</taxon>
        <taxon>Thelonectria</taxon>
    </lineage>
</organism>
<evidence type="ECO:0000313" key="3">
    <source>
        <dbReference type="EMBL" id="KAH6886821.1"/>
    </source>
</evidence>
<comment type="caution">
    <text evidence="3">The sequence shown here is derived from an EMBL/GenBank/DDBJ whole genome shotgun (WGS) entry which is preliminary data.</text>
</comment>
<feature type="region of interest" description="Disordered" evidence="1">
    <location>
        <begin position="163"/>
        <end position="189"/>
    </location>
</feature>
<evidence type="ECO:0008006" key="5">
    <source>
        <dbReference type="Google" id="ProtNLM"/>
    </source>
</evidence>
<proteinExistence type="predicted"/>
<evidence type="ECO:0000256" key="1">
    <source>
        <dbReference type="SAM" id="MobiDB-lite"/>
    </source>
</evidence>
<keyword evidence="2" id="KW-1133">Transmembrane helix</keyword>
<protein>
    <recommendedName>
        <fullName evidence="5">Modin</fullName>
    </recommendedName>
</protein>
<dbReference type="EMBL" id="JAGPYM010000015">
    <property type="protein sequence ID" value="KAH6886821.1"/>
    <property type="molecule type" value="Genomic_DNA"/>
</dbReference>
<name>A0A9P8W0W6_9HYPO</name>
<evidence type="ECO:0000256" key="2">
    <source>
        <dbReference type="SAM" id="Phobius"/>
    </source>
</evidence>
<accession>A0A9P8W0W6</accession>
<keyword evidence="4" id="KW-1185">Reference proteome</keyword>
<feature type="region of interest" description="Disordered" evidence="1">
    <location>
        <begin position="498"/>
        <end position="525"/>
    </location>
</feature>
<sequence>MSSDDNTELIIAVVALVISVLAFIIAILQALQQYFASATGFSSCSEEVIGKWSQFARRQMLWSEFRFEVQFEVPVIFVAKPENKRGPLGGDDDVTDPDRKIIRLDGSEGNFKYTSSIQEFDEQFRKSKQQVVHTADNEKATWYALLMAITRMEKESRVWQDKVSSECRATNGPPNDSSKGSSVSSDAPALPKHSMVVCMQRKRRTWDSMPDGLGKPYATTTISHLVEIAAMLGIYWRQFDLNNDKYRAQGNGFVLYGSYVDNLGITFTFQKQGPTWFEQNRVVPNYEVKKLCFGIATTIFYREKNVFADEPKDLGSLQLGSLSEIAQTLAVFGCDIHTVNFFRKNLDQARHSHIFPVAFELLGMVGKMLHVQDTVFRMIPNPTVFYWDPTSFSLPTLMGEFISSLKVLQSEECMKDSQHLDQILRWADEEKFSLVRASTSNLYDFGQKINGAKLINELNHLRAGIDVCDGYFNQMKFSMVRKVVCAHLQEVLNCLNEKDDNDASSKDHSKKDDPEQGEDDGQTTIHDIDSAFREDKESLLVEMYFSTIRQNVVRIVRKQDWMSKQIQARRPPGRKEEVTATKATPTEAVTERQVNEIWCTLVFRMLCWLQLHDFHKMDIQVSKSDAYASRIPVYIV</sequence>
<dbReference type="AlphaFoldDB" id="A0A9P8W0W6"/>
<evidence type="ECO:0000313" key="4">
    <source>
        <dbReference type="Proteomes" id="UP000777438"/>
    </source>
</evidence>
<reference evidence="3 4" key="1">
    <citation type="journal article" date="2021" name="Nat. Commun.">
        <title>Genetic determinants of endophytism in the Arabidopsis root mycobiome.</title>
        <authorList>
            <person name="Mesny F."/>
            <person name="Miyauchi S."/>
            <person name="Thiergart T."/>
            <person name="Pickel B."/>
            <person name="Atanasova L."/>
            <person name="Karlsson M."/>
            <person name="Huettel B."/>
            <person name="Barry K.W."/>
            <person name="Haridas S."/>
            <person name="Chen C."/>
            <person name="Bauer D."/>
            <person name="Andreopoulos W."/>
            <person name="Pangilinan J."/>
            <person name="LaButti K."/>
            <person name="Riley R."/>
            <person name="Lipzen A."/>
            <person name="Clum A."/>
            <person name="Drula E."/>
            <person name="Henrissat B."/>
            <person name="Kohler A."/>
            <person name="Grigoriev I.V."/>
            <person name="Martin F.M."/>
            <person name="Hacquard S."/>
        </authorList>
    </citation>
    <scope>NUCLEOTIDE SEQUENCE [LARGE SCALE GENOMIC DNA]</scope>
    <source>
        <strain evidence="3 4">MPI-CAGE-CH-0241</strain>
    </source>
</reference>
<keyword evidence="2" id="KW-0472">Membrane</keyword>
<feature type="compositionally biased region" description="Basic and acidic residues" evidence="1">
    <location>
        <begin position="498"/>
        <end position="514"/>
    </location>
</feature>
<keyword evidence="2" id="KW-0812">Transmembrane</keyword>
<gene>
    <name evidence="3" type="ORF">B0T10DRAFT_515656</name>
</gene>
<feature type="transmembrane region" description="Helical" evidence="2">
    <location>
        <begin position="9"/>
        <end position="31"/>
    </location>
</feature>